<name>A0A2H0R9M2_UNCKA</name>
<gene>
    <name evidence="1" type="ORF">COV24_03835</name>
</gene>
<evidence type="ECO:0000313" key="2">
    <source>
        <dbReference type="Proteomes" id="UP000230214"/>
    </source>
</evidence>
<organism evidence="1 2">
    <name type="scientific">candidate division WWE3 bacterium CG10_big_fil_rev_8_21_14_0_10_32_10</name>
    <dbReference type="NCBI Taxonomy" id="1975090"/>
    <lineage>
        <taxon>Bacteria</taxon>
        <taxon>Katanobacteria</taxon>
    </lineage>
</organism>
<comment type="caution">
    <text evidence="1">The sequence shown here is derived from an EMBL/GenBank/DDBJ whole genome shotgun (WGS) entry which is preliminary data.</text>
</comment>
<feature type="non-terminal residue" evidence="1">
    <location>
        <position position="140"/>
    </location>
</feature>
<sequence>MVLTKEKTSINGLWFIKSSIFLDTVFFSASNWSLRKKLEFIYKKYWEIFLLISGIKKFKFGKNFVTLFGKKIFYDSPYGIAGYQSMLARQQKMLKLAGPKSAKVIVDVGANVGFFSMMLRALYPKAKIYAIEPVPKIYNC</sequence>
<protein>
    <recommendedName>
        <fullName evidence="3">Methyltransferase FkbM domain-containing protein</fullName>
    </recommendedName>
</protein>
<evidence type="ECO:0000313" key="1">
    <source>
        <dbReference type="EMBL" id="PIR43229.1"/>
    </source>
</evidence>
<evidence type="ECO:0008006" key="3">
    <source>
        <dbReference type="Google" id="ProtNLM"/>
    </source>
</evidence>
<proteinExistence type="predicted"/>
<dbReference type="EMBL" id="PCXU01000032">
    <property type="protein sequence ID" value="PIR43229.1"/>
    <property type="molecule type" value="Genomic_DNA"/>
</dbReference>
<dbReference type="Proteomes" id="UP000230214">
    <property type="component" value="Unassembled WGS sequence"/>
</dbReference>
<dbReference type="InterPro" id="IPR029063">
    <property type="entry name" value="SAM-dependent_MTases_sf"/>
</dbReference>
<dbReference type="SUPFAM" id="SSF53335">
    <property type="entry name" value="S-adenosyl-L-methionine-dependent methyltransferases"/>
    <property type="match status" value="1"/>
</dbReference>
<accession>A0A2H0R9M2</accession>
<reference evidence="1 2" key="1">
    <citation type="submission" date="2017-09" db="EMBL/GenBank/DDBJ databases">
        <title>Depth-based differentiation of microbial function through sediment-hosted aquifers and enrichment of novel symbionts in the deep terrestrial subsurface.</title>
        <authorList>
            <person name="Probst A.J."/>
            <person name="Ladd B."/>
            <person name="Jarett J.K."/>
            <person name="Geller-Mcgrath D.E."/>
            <person name="Sieber C.M."/>
            <person name="Emerson J.B."/>
            <person name="Anantharaman K."/>
            <person name="Thomas B.C."/>
            <person name="Malmstrom R."/>
            <person name="Stieglmeier M."/>
            <person name="Klingl A."/>
            <person name="Woyke T."/>
            <person name="Ryan C.M."/>
            <person name="Banfield J.F."/>
        </authorList>
    </citation>
    <scope>NUCLEOTIDE SEQUENCE [LARGE SCALE GENOMIC DNA]</scope>
    <source>
        <strain evidence="1">CG10_big_fil_rev_8_21_14_0_10_32_10</strain>
    </source>
</reference>
<dbReference type="AlphaFoldDB" id="A0A2H0R9M2"/>
<dbReference type="Gene3D" id="3.40.50.150">
    <property type="entry name" value="Vaccinia Virus protein VP39"/>
    <property type="match status" value="1"/>
</dbReference>